<sequence>MKPSRKSLSVPQLALCALSLVLVTHIVASLLIFLSSSPQKPLETVFHKQPFVDGLAVERARQAEPPRTAFGGSVSPVTFGDENGSHDSIEEKVTQNVNARKASGLQVGRNSEIFSEPNSKIVETEKQGKLVREWSDARNSSVEALSRHIENGLKTEAVKSKGADTWLTVGIPTVPRPSASYLYGTLSSLMAELPPPGDGKEPLSRVRVVVMNMAAPNERHEAFEELAQLFRNPPSGDMFALKGSKYVFMINSTNKYTDPTPDAPEPDHLNNPKSIPGRTARKQSCDVLNLLDATWKMGPFFMFMEDDFNACEGSLGKLPELVQKLDESPGVRRWLALRVSFGLNGILMRSEDAWDFGRYVEEKLTEQPVDILWKDYVVPSKRRKIESTRGREIHVYRYILFSHAGDVSSFPNRPKRKKWPSCNENMSRVWSLEAFERYLPRCAKQNVDLSPCPGVVPK</sequence>
<dbReference type="EMBL" id="GBEZ01009397">
    <property type="protein sequence ID" value="JAC76188.1"/>
    <property type="molecule type" value="Transcribed_RNA"/>
</dbReference>
<feature type="region of interest" description="Disordered" evidence="1">
    <location>
        <begin position="257"/>
        <end position="278"/>
    </location>
</feature>
<gene>
    <name evidence="2" type="ORF">TSPGSL018_20893</name>
</gene>
<name>A0A061RW69_9CHLO</name>
<dbReference type="InterPro" id="IPR006759">
    <property type="entry name" value="Glyco_transf_54"/>
</dbReference>
<proteinExistence type="predicted"/>
<evidence type="ECO:0000256" key="1">
    <source>
        <dbReference type="SAM" id="MobiDB-lite"/>
    </source>
</evidence>
<dbReference type="GO" id="GO:0008375">
    <property type="term" value="F:acetylglucosaminyltransferase activity"/>
    <property type="evidence" value="ECO:0007669"/>
    <property type="project" value="TreeGrafter"/>
</dbReference>
<reference evidence="2" key="1">
    <citation type="submission" date="2014-05" db="EMBL/GenBank/DDBJ databases">
        <title>The transcriptome of the halophilic microalga Tetraselmis sp. GSL018 isolated from the Great Salt Lake, Utah.</title>
        <authorList>
            <person name="Jinkerson R.E."/>
            <person name="D'Adamo S."/>
            <person name="Posewitz M.C."/>
        </authorList>
    </citation>
    <scope>NUCLEOTIDE SEQUENCE</scope>
    <source>
        <strain evidence="2">GSL018</strain>
    </source>
</reference>
<dbReference type="PANTHER" id="PTHR12062">
    <property type="entry name" value="N-ACETYLGLUCOSAMINYLTRANSFERASE VI"/>
    <property type="match status" value="1"/>
</dbReference>
<protein>
    <submittedName>
        <fullName evidence="2">Uncharacterized protein</fullName>
    </submittedName>
</protein>
<evidence type="ECO:0000313" key="2">
    <source>
        <dbReference type="EMBL" id="JAC76188.1"/>
    </source>
</evidence>
<dbReference type="AlphaFoldDB" id="A0A061RW69"/>
<dbReference type="PANTHER" id="PTHR12062:SF33">
    <property type="entry name" value="ALPHA-1,6-MANNOSYL-GLYCOPROTEIN 4-BETA-N-ACETYLGLUCOSAMINYLTRANSFERASE-LIKE"/>
    <property type="match status" value="1"/>
</dbReference>
<accession>A0A061RW69</accession>
<organism evidence="2">
    <name type="scientific">Tetraselmis sp. GSL018</name>
    <dbReference type="NCBI Taxonomy" id="582737"/>
    <lineage>
        <taxon>Eukaryota</taxon>
        <taxon>Viridiplantae</taxon>
        <taxon>Chlorophyta</taxon>
        <taxon>core chlorophytes</taxon>
        <taxon>Chlorodendrophyceae</taxon>
        <taxon>Chlorodendrales</taxon>
        <taxon>Chlorodendraceae</taxon>
        <taxon>Tetraselmis</taxon>
    </lineage>
</organism>
<dbReference type="GO" id="GO:0006487">
    <property type="term" value="P:protein N-linked glycosylation"/>
    <property type="evidence" value="ECO:0007669"/>
    <property type="project" value="TreeGrafter"/>
</dbReference>